<reference evidence="3" key="1">
    <citation type="journal article" date="2017" name="Genome Biol.">
        <title>Comparative genomics reveals high biological diversity and specific adaptations in the industrially and medically important fungal genus Aspergillus.</title>
        <authorList>
            <person name="de Vries R.P."/>
            <person name="Riley R."/>
            <person name="Wiebenga A."/>
            <person name="Aguilar-Osorio G."/>
            <person name="Amillis S."/>
            <person name="Uchima C.A."/>
            <person name="Anderluh G."/>
            <person name="Asadollahi M."/>
            <person name="Askin M."/>
            <person name="Barry K."/>
            <person name="Battaglia E."/>
            <person name="Bayram O."/>
            <person name="Benocci T."/>
            <person name="Braus-Stromeyer S.A."/>
            <person name="Caldana C."/>
            <person name="Canovas D."/>
            <person name="Cerqueira G.C."/>
            <person name="Chen F."/>
            <person name="Chen W."/>
            <person name="Choi C."/>
            <person name="Clum A."/>
            <person name="Dos Santos R.A."/>
            <person name="Damasio A.R."/>
            <person name="Diallinas G."/>
            <person name="Emri T."/>
            <person name="Fekete E."/>
            <person name="Flipphi M."/>
            <person name="Freyberg S."/>
            <person name="Gallo A."/>
            <person name="Gournas C."/>
            <person name="Habgood R."/>
            <person name="Hainaut M."/>
            <person name="Harispe M.L."/>
            <person name="Henrissat B."/>
            <person name="Hilden K.S."/>
            <person name="Hope R."/>
            <person name="Hossain A."/>
            <person name="Karabika E."/>
            <person name="Karaffa L."/>
            <person name="Karanyi Z."/>
            <person name="Krasevec N."/>
            <person name="Kuo A."/>
            <person name="Kusch H."/>
            <person name="LaButti K."/>
            <person name="Lagendijk E.L."/>
            <person name="Lapidus A."/>
            <person name="Levasseur A."/>
            <person name="Lindquist E."/>
            <person name="Lipzen A."/>
            <person name="Logrieco A.F."/>
            <person name="MacCabe A."/>
            <person name="Maekelae M.R."/>
            <person name="Malavazi I."/>
            <person name="Melin P."/>
            <person name="Meyer V."/>
            <person name="Mielnichuk N."/>
            <person name="Miskei M."/>
            <person name="Molnar A.P."/>
            <person name="Mule G."/>
            <person name="Ngan C.Y."/>
            <person name="Orejas M."/>
            <person name="Orosz E."/>
            <person name="Ouedraogo J.P."/>
            <person name="Overkamp K.M."/>
            <person name="Park H.-S."/>
            <person name="Perrone G."/>
            <person name="Piumi F."/>
            <person name="Punt P.J."/>
            <person name="Ram A.F."/>
            <person name="Ramon A."/>
            <person name="Rauscher S."/>
            <person name="Record E."/>
            <person name="Riano-Pachon D.M."/>
            <person name="Robert V."/>
            <person name="Roehrig J."/>
            <person name="Ruller R."/>
            <person name="Salamov A."/>
            <person name="Salih N.S."/>
            <person name="Samson R.A."/>
            <person name="Sandor E."/>
            <person name="Sanguinetti M."/>
            <person name="Schuetze T."/>
            <person name="Sepcic K."/>
            <person name="Shelest E."/>
            <person name="Sherlock G."/>
            <person name="Sophianopoulou V."/>
            <person name="Squina F.M."/>
            <person name="Sun H."/>
            <person name="Susca A."/>
            <person name="Todd R.B."/>
            <person name="Tsang A."/>
            <person name="Unkles S.E."/>
            <person name="van de Wiele N."/>
            <person name="van Rossen-Uffink D."/>
            <person name="Oliveira J.V."/>
            <person name="Vesth T.C."/>
            <person name="Visser J."/>
            <person name="Yu J.-H."/>
            <person name="Zhou M."/>
            <person name="Andersen M.R."/>
            <person name="Archer D.B."/>
            <person name="Baker S.E."/>
            <person name="Benoit I."/>
            <person name="Brakhage A.A."/>
            <person name="Braus G.H."/>
            <person name="Fischer R."/>
            <person name="Frisvad J.C."/>
            <person name="Goldman G.H."/>
            <person name="Houbraken J."/>
            <person name="Oakley B."/>
            <person name="Pocsi I."/>
            <person name="Scazzocchio C."/>
            <person name="Seiboth B."/>
            <person name="vanKuyk P.A."/>
            <person name="Wortman J."/>
            <person name="Dyer P.S."/>
            <person name="Grigoriev I.V."/>
        </authorList>
    </citation>
    <scope>NUCLEOTIDE SEQUENCE [LARGE SCALE GENOMIC DNA]</scope>
    <source>
        <strain evidence="3">CBS 101740 / IMI 381727 / IBT 21946</strain>
    </source>
</reference>
<protein>
    <submittedName>
        <fullName evidence="2">Uncharacterized protein</fullName>
    </submittedName>
</protein>
<dbReference type="VEuPathDB" id="FungiDB:ASPBRDRAFT_38592"/>
<dbReference type="AlphaFoldDB" id="A0A1L9UWW3"/>
<accession>A0A1L9UWW3</accession>
<keyword evidence="3" id="KW-1185">Reference proteome</keyword>
<organism evidence="2 3">
    <name type="scientific">Aspergillus brasiliensis (strain CBS 101740 / IMI 381727 / IBT 21946)</name>
    <dbReference type="NCBI Taxonomy" id="767769"/>
    <lineage>
        <taxon>Eukaryota</taxon>
        <taxon>Fungi</taxon>
        <taxon>Dikarya</taxon>
        <taxon>Ascomycota</taxon>
        <taxon>Pezizomycotina</taxon>
        <taxon>Eurotiomycetes</taxon>
        <taxon>Eurotiomycetidae</taxon>
        <taxon>Eurotiales</taxon>
        <taxon>Aspergillaceae</taxon>
        <taxon>Aspergillus</taxon>
        <taxon>Aspergillus subgen. Circumdati</taxon>
    </lineage>
</organism>
<evidence type="ECO:0000313" key="2">
    <source>
        <dbReference type="EMBL" id="OJJ76185.1"/>
    </source>
</evidence>
<feature type="region of interest" description="Disordered" evidence="1">
    <location>
        <begin position="1"/>
        <end position="30"/>
    </location>
</feature>
<feature type="compositionally biased region" description="Polar residues" evidence="1">
    <location>
        <begin position="1"/>
        <end position="17"/>
    </location>
</feature>
<dbReference type="RefSeq" id="XP_067483432.1">
    <property type="nucleotide sequence ID" value="XM_067623965.1"/>
</dbReference>
<gene>
    <name evidence="2" type="ORF">ASPBRDRAFT_38592</name>
</gene>
<sequence>MSLTTTNNNAGECSTSHPLRPSDESAQPFPQTLRIAQLGGQDEDPKLYCVPNLFLQAAVGRACSLKKDRSPELSEMGCKYGTVTLTVFLHQ</sequence>
<dbReference type="Proteomes" id="UP000184499">
    <property type="component" value="Unassembled WGS sequence"/>
</dbReference>
<evidence type="ECO:0000256" key="1">
    <source>
        <dbReference type="SAM" id="MobiDB-lite"/>
    </source>
</evidence>
<dbReference type="GeneID" id="93576453"/>
<proteinExistence type="predicted"/>
<evidence type="ECO:0000313" key="3">
    <source>
        <dbReference type="Proteomes" id="UP000184499"/>
    </source>
</evidence>
<name>A0A1L9UWW3_ASPBC</name>
<dbReference type="EMBL" id="KV878680">
    <property type="protein sequence ID" value="OJJ76185.1"/>
    <property type="molecule type" value="Genomic_DNA"/>
</dbReference>